<name>A0A1U9JVH0_9HYPH</name>
<dbReference type="Proteomes" id="UP000188912">
    <property type="component" value="Chromosome"/>
</dbReference>
<dbReference type="AlphaFoldDB" id="A0A1U9JVH0"/>
<evidence type="ECO:0000259" key="4">
    <source>
        <dbReference type="Pfam" id="PF11380"/>
    </source>
</evidence>
<dbReference type="KEGG" id="thd:BHV28_11880"/>
<sequence length="337" mass="39156">MDIDYVITWVDGVDARHKAKRQQFASETHFSPGVLSEKQYEPRYSSDGEIYYNIASVLKYAPFIRRIFIVTDNQKPALLDAFVQEGKCKADFLQLVSHDEIFAGLEAARPTFNSLAIETVLWRIPGLSEHFIYGNDDVFFNAPVTPNDFFRNGLPVFHGKWKRAEDRRLKYKLRQFLAKVSSYRNDRPRHRIFLWRGAALARMKRRYLCMGHYSFALRKSTFERFFAQNPDVLKRQLSFRYRNEAQFNSVSLANHLEMVQNGIVPVREPGLAYVDEIVHKTEMEKIRQGVVPFGCIQGMGGYKAAARMRLHRIMIEKFADTLPESVKHMLMSELAVS</sequence>
<evidence type="ECO:0000313" key="6">
    <source>
        <dbReference type="Proteomes" id="UP000188912"/>
    </source>
</evidence>
<keyword evidence="2" id="KW-0808">Transferase</keyword>
<feature type="domain" description="Stealth protein CR2 conserved region 2" evidence="4">
    <location>
        <begin position="43"/>
        <end position="152"/>
    </location>
</feature>
<dbReference type="Pfam" id="PF11380">
    <property type="entry name" value="Stealth_CR2"/>
    <property type="match status" value="1"/>
</dbReference>
<protein>
    <recommendedName>
        <fullName evidence="4">Stealth protein CR2 conserved region 2 domain-containing protein</fullName>
    </recommendedName>
</protein>
<dbReference type="PANTHER" id="PTHR24045:SF0">
    <property type="entry name" value="N-ACETYLGLUCOSAMINE-1-PHOSPHOTRANSFERASE SUBUNITS ALPHA_BETA"/>
    <property type="match status" value="1"/>
</dbReference>
<gene>
    <name evidence="5" type="ORF">BHV28_11880</name>
</gene>
<reference evidence="5 6" key="2">
    <citation type="journal article" date="2016" name="Sci. Rep.">
        <title>The genome of Rhizobiales bacteria in predatory ants reveals urease gene functions but no genes for nitrogen fixation.</title>
        <authorList>
            <person name="Neuvonen M.M."/>
            <person name="Tamarit D."/>
            <person name="Naslund K."/>
            <person name="Liebig J."/>
            <person name="Feldhaar H."/>
            <person name="Moran N.A."/>
            <person name="Guy L."/>
            <person name="Andersson S.G."/>
        </authorList>
    </citation>
    <scope>NUCLEOTIDE SEQUENCE [LARGE SCALE GENOMIC DNA]</scope>
    <source>
        <strain evidence="5 6">Hsal</strain>
    </source>
</reference>
<keyword evidence="3" id="KW-0270">Exopolysaccharide synthesis</keyword>
<proteinExistence type="inferred from homology"/>
<accession>A0A1U9JVH0</accession>
<reference evidence="5 6" key="1">
    <citation type="journal article" date="2010" name="Science">
        <title>Genomic comparison of the ants Camponotus floridanus and Harpegnathos saltator.</title>
        <authorList>
            <person name="Bonasio R."/>
            <person name="Zhang G."/>
            <person name="Ye C."/>
            <person name="Mutti N.S."/>
            <person name="Fang X."/>
            <person name="Qin N."/>
            <person name="Donahue G."/>
            <person name="Yang P."/>
            <person name="Li Q."/>
            <person name="Li C."/>
            <person name="Zhang P."/>
            <person name="Huang Z."/>
            <person name="Berger S.L."/>
            <person name="Reinberg D."/>
            <person name="Wang J."/>
            <person name="Liebig J."/>
        </authorList>
    </citation>
    <scope>NUCLEOTIDE SEQUENCE [LARGE SCALE GENOMIC DNA]</scope>
    <source>
        <strain evidence="5 6">Hsal</strain>
    </source>
</reference>
<evidence type="ECO:0000313" key="5">
    <source>
        <dbReference type="EMBL" id="AQS41874.1"/>
    </source>
</evidence>
<dbReference type="GO" id="GO:0000271">
    <property type="term" value="P:polysaccharide biosynthetic process"/>
    <property type="evidence" value="ECO:0007669"/>
    <property type="project" value="UniProtKB-KW"/>
</dbReference>
<keyword evidence="6" id="KW-1185">Reference proteome</keyword>
<dbReference type="InterPro" id="IPR047141">
    <property type="entry name" value="Stealth"/>
</dbReference>
<dbReference type="PANTHER" id="PTHR24045">
    <property type="match status" value="1"/>
</dbReference>
<dbReference type="STRING" id="1902579.BHV28_11880"/>
<dbReference type="EMBL" id="CP017315">
    <property type="protein sequence ID" value="AQS41874.1"/>
    <property type="molecule type" value="Genomic_DNA"/>
</dbReference>
<evidence type="ECO:0000256" key="3">
    <source>
        <dbReference type="ARBA" id="ARBA00023169"/>
    </source>
</evidence>
<organism evidence="5 6">
    <name type="scientific">Candidatus Tokpelaia hoelldobleri</name>
    <dbReference type="NCBI Taxonomy" id="1902579"/>
    <lineage>
        <taxon>Bacteria</taxon>
        <taxon>Pseudomonadati</taxon>
        <taxon>Pseudomonadota</taxon>
        <taxon>Alphaproteobacteria</taxon>
        <taxon>Hyphomicrobiales</taxon>
        <taxon>Candidatus Tokpelaia</taxon>
    </lineage>
</organism>
<evidence type="ECO:0000256" key="2">
    <source>
        <dbReference type="ARBA" id="ARBA00022679"/>
    </source>
</evidence>
<dbReference type="GO" id="GO:0016772">
    <property type="term" value="F:transferase activity, transferring phosphorus-containing groups"/>
    <property type="evidence" value="ECO:0007669"/>
    <property type="project" value="InterPro"/>
</dbReference>
<comment type="similarity">
    <text evidence="1">Belongs to the stealth family.</text>
</comment>
<dbReference type="InterPro" id="IPR021520">
    <property type="entry name" value="Stealth_CR2"/>
</dbReference>
<evidence type="ECO:0000256" key="1">
    <source>
        <dbReference type="ARBA" id="ARBA00007583"/>
    </source>
</evidence>